<organism evidence="7 8">
    <name type="scientific">Formimonas warabiya</name>
    <dbReference type="NCBI Taxonomy" id="1761012"/>
    <lineage>
        <taxon>Bacteria</taxon>
        <taxon>Bacillati</taxon>
        <taxon>Bacillota</taxon>
        <taxon>Clostridia</taxon>
        <taxon>Eubacteriales</taxon>
        <taxon>Peptococcaceae</taxon>
        <taxon>Candidatus Formimonas</taxon>
    </lineage>
</organism>
<dbReference type="EMBL" id="CP017634">
    <property type="protein sequence ID" value="ATW28865.1"/>
    <property type="molecule type" value="Genomic_DNA"/>
</dbReference>
<dbReference type="InterPro" id="IPR049435">
    <property type="entry name" value="Cas_Cas6_C"/>
</dbReference>
<evidence type="ECO:0000313" key="7">
    <source>
        <dbReference type="EMBL" id="ATW28865.1"/>
    </source>
</evidence>
<dbReference type="Proteomes" id="UP000323521">
    <property type="component" value="Chromosome"/>
</dbReference>
<feature type="site" description="Transition state stabilizer" evidence="4">
    <location>
        <position position="40"/>
    </location>
</feature>
<dbReference type="InterPro" id="IPR010156">
    <property type="entry name" value="CRISPR-assoc_prot_Cas6"/>
</dbReference>
<dbReference type="Gene3D" id="3.30.70.1890">
    <property type="match status" value="1"/>
</dbReference>
<dbReference type="NCBIfam" id="TIGR01877">
    <property type="entry name" value="cas_cas6"/>
    <property type="match status" value="1"/>
</dbReference>
<sequence length="231" mass="26350">MELPITYNHLLQAAIYRIIDPELAAFLHERGFETGNRIFKLFAFSRLSGRFSIDKEKGTIKFLEEVKLVLSSPVDRFCQSIANGLLTKDDIYLNHNNVKVEKIVVQNFRIDRERVVLKTLSPVVVYSTLLRPEGRKYTCYFQPGEPDYDSLITNNLRKKYQALYGKDAPEGKVKVRRLGEMRLHVVNYKDTVIKGYSGKLELTGPVELLQMAIDAGFGGKNSHGFGCMIIK</sequence>
<comment type="similarity">
    <text evidence="1">Belongs to the CRISPR-associated protein Cas6/Cse3/CasE family.</text>
</comment>
<dbReference type="Gene3D" id="3.30.70.1900">
    <property type="match status" value="1"/>
</dbReference>
<dbReference type="KEGG" id="fwa:DCMF_24085"/>
<dbReference type="Pfam" id="PF01881">
    <property type="entry name" value="Cas_Cas6_C"/>
    <property type="match status" value="1"/>
</dbReference>
<accession>A0A3G1L328</accession>
<dbReference type="GO" id="GO:0016788">
    <property type="term" value="F:hydrolase activity, acting on ester bonds"/>
    <property type="evidence" value="ECO:0007669"/>
    <property type="project" value="InterPro"/>
</dbReference>
<dbReference type="Pfam" id="PF21350">
    <property type="entry name" value="Cas6_I-A"/>
    <property type="match status" value="1"/>
</dbReference>
<evidence type="ECO:0000313" key="8">
    <source>
        <dbReference type="Proteomes" id="UP000323521"/>
    </source>
</evidence>
<evidence type="ECO:0000256" key="1">
    <source>
        <dbReference type="ARBA" id="ARBA00005937"/>
    </source>
</evidence>
<evidence type="ECO:0000256" key="2">
    <source>
        <dbReference type="ARBA" id="ARBA00022884"/>
    </source>
</evidence>
<evidence type="ECO:0000259" key="6">
    <source>
        <dbReference type="Pfam" id="PF01881"/>
    </source>
</evidence>
<dbReference type="OrthoDB" id="9797488at2"/>
<gene>
    <name evidence="7" type="ORF">DCMF_24085</name>
</gene>
<feature type="active site" description="Proton acceptor" evidence="5">
    <location>
        <position position="16"/>
    </location>
</feature>
<keyword evidence="8" id="KW-1185">Reference proteome</keyword>
<dbReference type="GO" id="GO:0003723">
    <property type="term" value="F:RNA binding"/>
    <property type="evidence" value="ECO:0007669"/>
    <property type="project" value="UniProtKB-KW"/>
</dbReference>
<reference evidence="7 8" key="1">
    <citation type="submission" date="2016-10" db="EMBL/GenBank/DDBJ databases">
        <title>Complete Genome Sequence of Peptococcaceae strain DCMF.</title>
        <authorList>
            <person name="Edwards R.J."/>
            <person name="Holland S.I."/>
            <person name="Deshpande N.P."/>
            <person name="Wong Y.K."/>
            <person name="Ertan H."/>
            <person name="Manefield M."/>
            <person name="Russell T.L."/>
            <person name="Lee M.J."/>
        </authorList>
    </citation>
    <scope>NUCLEOTIDE SEQUENCE [LARGE SCALE GENOMIC DNA]</scope>
    <source>
        <strain evidence="7 8">DCMF</strain>
    </source>
</reference>
<dbReference type="GO" id="GO:0051607">
    <property type="term" value="P:defense response to virus"/>
    <property type="evidence" value="ECO:0007669"/>
    <property type="project" value="UniProtKB-KW"/>
</dbReference>
<proteinExistence type="inferred from homology"/>
<feature type="domain" description="CRISPR associated protein Cas6 C-terminal" evidence="6">
    <location>
        <begin position="110"/>
        <end position="228"/>
    </location>
</feature>
<dbReference type="CDD" id="cd21140">
    <property type="entry name" value="Cas6_I-like"/>
    <property type="match status" value="1"/>
</dbReference>
<feature type="active site" description="Proton donor" evidence="5">
    <location>
        <position position="28"/>
    </location>
</feature>
<dbReference type="PANTHER" id="PTHR36984">
    <property type="entry name" value="CRISPR-ASSOCIATED ENDORIBONUCLEASE CAS6 1"/>
    <property type="match status" value="1"/>
</dbReference>
<keyword evidence="2" id="KW-0694">RNA-binding</keyword>
<keyword evidence="3" id="KW-0051">Antiviral defense</keyword>
<dbReference type="AlphaFoldDB" id="A0A3G1L328"/>
<evidence type="ECO:0000256" key="4">
    <source>
        <dbReference type="PIRSR" id="PIRSR005054-1"/>
    </source>
</evidence>
<name>A0A3G1L328_FORW1</name>
<dbReference type="PANTHER" id="PTHR36984:SF1">
    <property type="entry name" value="CRISPR-ASSOCIATED ENDORIBONUCLEASE CAS6 1"/>
    <property type="match status" value="1"/>
</dbReference>
<dbReference type="InterPro" id="IPR045747">
    <property type="entry name" value="CRISPR-assoc_prot_Cas6_N_sf"/>
</dbReference>
<dbReference type="PIRSF" id="PIRSF005054">
    <property type="entry name" value="PF1131"/>
    <property type="match status" value="1"/>
</dbReference>
<evidence type="ECO:0000256" key="5">
    <source>
        <dbReference type="PIRSR" id="PIRSR005054-50"/>
    </source>
</evidence>
<protein>
    <submittedName>
        <fullName evidence="7">CRISPR-associated endoribonuclease Cas6</fullName>
    </submittedName>
</protein>
<evidence type="ECO:0000256" key="3">
    <source>
        <dbReference type="ARBA" id="ARBA00023118"/>
    </source>
</evidence>